<accession>Q1UZY3</accession>
<comment type="caution">
    <text evidence="12">The sequence shown here is derived from an EMBL/GenBank/DDBJ whole genome shotgun (WGS) entry which is preliminary data.</text>
</comment>
<dbReference type="Pfam" id="PF01012">
    <property type="entry name" value="ETF"/>
    <property type="match status" value="1"/>
</dbReference>
<feature type="binding site" evidence="10">
    <location>
        <begin position="241"/>
        <end position="245"/>
    </location>
    <ligand>
        <name>FAD</name>
        <dbReference type="ChEBI" id="CHEBI:57692"/>
    </ligand>
</feature>
<dbReference type="InterPro" id="IPR014729">
    <property type="entry name" value="Rossmann-like_a/b/a_fold"/>
</dbReference>
<dbReference type="InterPro" id="IPR029035">
    <property type="entry name" value="DHS-like_NAD/FAD-binding_dom"/>
</dbReference>
<evidence type="ECO:0000256" key="3">
    <source>
        <dbReference type="ARBA" id="ARBA00022448"/>
    </source>
</evidence>
<dbReference type="EMBL" id="AAPV01000001">
    <property type="protein sequence ID" value="EAS85445.1"/>
    <property type="molecule type" value="Genomic_DNA"/>
</dbReference>
<organism evidence="12 13">
    <name type="scientific">Pelagibacter ubique (strain HTCC1002)</name>
    <dbReference type="NCBI Taxonomy" id="314261"/>
    <lineage>
        <taxon>Bacteria</taxon>
        <taxon>Pseudomonadati</taxon>
        <taxon>Pseudomonadota</taxon>
        <taxon>Alphaproteobacteria</taxon>
        <taxon>Candidatus Pelagibacterales</taxon>
        <taxon>Candidatus Pelagibacteraceae</taxon>
        <taxon>Candidatus Pelagibacter</taxon>
    </lineage>
</organism>
<sequence>MSILLIAEHNNKELRPFTLNAITAASQIDGDVHALLIGNNCSDVAKVLSEIPLVKKVIQVEATHYENFLPENFAPLIVKVSENYSHVISSANTFGKNLMPRIAALMDTSQVSDIIKVVSPDTFIRPIYAGNAFATVKSTDAKKCVTIRPTSFEPCETSGGSAPIEKMDSVKEFTLSKFIKREEVKSDRPELGTARIVISGGRGMQNGDNFKLITDIADKLNAAIGASRAAVDAGYISNEHQVGQTGKVVVPDLYIAVGISGAIQHLAGMKESKIIVAINKDGEAPIFSVADYGLEADLFEALPQFLEELNKLNTIQK</sequence>
<gene>
    <name evidence="12" type="ORF">PU1002_06971</name>
</gene>
<dbReference type="PANTHER" id="PTHR43153">
    <property type="entry name" value="ELECTRON TRANSFER FLAVOPROTEIN ALPHA"/>
    <property type="match status" value="1"/>
</dbReference>
<keyword evidence="5 10" id="KW-0274">FAD</keyword>
<comment type="function">
    <text evidence="7">The electron transfer flavoprotein serves as a specific electron acceptor for other dehydrogenases. It transfers the electrons to the main respiratory chain via ETF-ubiquinone oxidoreductase (ETF dehydrogenase).</text>
</comment>
<feature type="binding site" evidence="10">
    <location>
        <position position="279"/>
    </location>
    <ligand>
        <name>FAD</name>
        <dbReference type="ChEBI" id="CHEBI:57692"/>
    </ligand>
</feature>
<dbReference type="AlphaFoldDB" id="Q1UZY3"/>
<evidence type="ECO:0000256" key="8">
    <source>
        <dbReference type="ARBA" id="ARBA00068674"/>
    </source>
</evidence>
<dbReference type="RefSeq" id="WP_006998032.1">
    <property type="nucleotide sequence ID" value="NZ_CH724130.1"/>
</dbReference>
<dbReference type="SUPFAM" id="SSF52402">
    <property type="entry name" value="Adenine nucleotide alpha hydrolases-like"/>
    <property type="match status" value="1"/>
</dbReference>
<protein>
    <recommendedName>
        <fullName evidence="8">Electron transfer flavoprotein subunit alpha</fullName>
    </recommendedName>
    <alternativeName>
        <fullName evidence="9">Electron transfer flavoprotein large subunit</fullName>
    </alternativeName>
</protein>
<dbReference type="InterPro" id="IPR001308">
    <property type="entry name" value="ETF_a/FixB"/>
</dbReference>
<keyword evidence="3" id="KW-0813">Transport</keyword>
<comment type="cofactor">
    <cofactor evidence="10">
        <name>FAD</name>
        <dbReference type="ChEBI" id="CHEBI:57692"/>
    </cofactor>
    <text evidence="10">Binds 1 FAD per dimer.</text>
</comment>
<evidence type="ECO:0000313" key="13">
    <source>
        <dbReference type="Proteomes" id="UP000005306"/>
    </source>
</evidence>
<evidence type="ECO:0000256" key="6">
    <source>
        <dbReference type="ARBA" id="ARBA00022982"/>
    </source>
</evidence>
<dbReference type="Gene3D" id="3.40.50.1220">
    <property type="entry name" value="TPP-binding domain"/>
    <property type="match status" value="1"/>
</dbReference>
<evidence type="ECO:0000256" key="1">
    <source>
        <dbReference type="ARBA" id="ARBA00005817"/>
    </source>
</evidence>
<dbReference type="InterPro" id="IPR014731">
    <property type="entry name" value="ETF_asu_C"/>
</dbReference>
<evidence type="ECO:0000256" key="5">
    <source>
        <dbReference type="ARBA" id="ARBA00022827"/>
    </source>
</evidence>
<dbReference type="CDD" id="cd01715">
    <property type="entry name" value="ETF_alpha"/>
    <property type="match status" value="1"/>
</dbReference>
<evidence type="ECO:0000259" key="11">
    <source>
        <dbReference type="SMART" id="SM00893"/>
    </source>
</evidence>
<dbReference type="GO" id="GO:0050660">
    <property type="term" value="F:flavin adenine dinucleotide binding"/>
    <property type="evidence" value="ECO:0007669"/>
    <property type="project" value="InterPro"/>
</dbReference>
<feature type="binding site" evidence="10">
    <location>
        <position position="202"/>
    </location>
    <ligand>
        <name>FAD</name>
        <dbReference type="ChEBI" id="CHEBI:57692"/>
    </ligand>
</feature>
<dbReference type="HOGENOM" id="CLU_034178_0_0_5"/>
<reference evidence="12 13" key="1">
    <citation type="submission" date="2006-04" db="EMBL/GenBank/DDBJ databases">
        <authorList>
            <person name="Giovannoni S.J."/>
            <person name="Cho J.-C."/>
            <person name="Ferriera S."/>
            <person name="Johnson J."/>
            <person name="Kravitz S."/>
            <person name="Halpern A."/>
            <person name="Remington K."/>
            <person name="Beeson K."/>
            <person name="Tran B."/>
            <person name="Rogers Y.-H."/>
            <person name="Friedman R."/>
            <person name="Venter J.C."/>
        </authorList>
    </citation>
    <scope>NUCLEOTIDE SEQUENCE [LARGE SCALE GENOMIC DNA]</scope>
    <source>
        <strain evidence="12 13">HTCC1002</strain>
    </source>
</reference>
<keyword evidence="6" id="KW-0249">Electron transport</keyword>
<dbReference type="Pfam" id="PF00766">
    <property type="entry name" value="ETF_alpha"/>
    <property type="match status" value="1"/>
</dbReference>
<dbReference type="PANTHER" id="PTHR43153:SF1">
    <property type="entry name" value="ELECTRON TRANSFER FLAVOPROTEIN SUBUNIT ALPHA, MITOCHONDRIAL"/>
    <property type="match status" value="1"/>
</dbReference>
<dbReference type="SUPFAM" id="SSF52467">
    <property type="entry name" value="DHS-like NAD/FAD-binding domain"/>
    <property type="match status" value="1"/>
</dbReference>
<dbReference type="InterPro" id="IPR014730">
    <property type="entry name" value="ETF_a/b_N"/>
</dbReference>
<dbReference type="GO" id="GO:0009055">
    <property type="term" value="F:electron transfer activity"/>
    <property type="evidence" value="ECO:0007669"/>
    <property type="project" value="InterPro"/>
</dbReference>
<feature type="binding site" evidence="10">
    <location>
        <begin position="227"/>
        <end position="228"/>
    </location>
    <ligand>
        <name>FAD</name>
        <dbReference type="ChEBI" id="CHEBI:57692"/>
    </ligand>
</feature>
<evidence type="ECO:0000313" key="12">
    <source>
        <dbReference type="EMBL" id="EAS85445.1"/>
    </source>
</evidence>
<evidence type="ECO:0000256" key="7">
    <source>
        <dbReference type="ARBA" id="ARBA00025649"/>
    </source>
</evidence>
<dbReference type="GO" id="GO:0033539">
    <property type="term" value="P:fatty acid beta-oxidation using acyl-CoA dehydrogenase"/>
    <property type="evidence" value="ECO:0007669"/>
    <property type="project" value="TreeGrafter"/>
</dbReference>
<dbReference type="FunFam" id="3.40.50.1220:FF:000001">
    <property type="entry name" value="Electron transfer flavoprotein, alpha subunit"/>
    <property type="match status" value="1"/>
</dbReference>
<dbReference type="PROSITE" id="PS00696">
    <property type="entry name" value="ETF_ALPHA"/>
    <property type="match status" value="1"/>
</dbReference>
<dbReference type="InterPro" id="IPR033947">
    <property type="entry name" value="ETF_alpha_N"/>
</dbReference>
<evidence type="ECO:0000256" key="4">
    <source>
        <dbReference type="ARBA" id="ARBA00022630"/>
    </source>
</evidence>
<evidence type="ECO:0000256" key="2">
    <source>
        <dbReference type="ARBA" id="ARBA00011355"/>
    </source>
</evidence>
<keyword evidence="4" id="KW-0285">Flavoprotein</keyword>
<dbReference type="SMART" id="SM00893">
    <property type="entry name" value="ETF"/>
    <property type="match status" value="1"/>
</dbReference>
<feature type="binding site" evidence="10">
    <location>
        <begin position="258"/>
        <end position="265"/>
    </location>
    <ligand>
        <name>FAD</name>
        <dbReference type="ChEBI" id="CHEBI:57692"/>
    </ligand>
</feature>
<evidence type="ECO:0000256" key="9">
    <source>
        <dbReference type="ARBA" id="ARBA00079299"/>
    </source>
</evidence>
<evidence type="ECO:0000256" key="10">
    <source>
        <dbReference type="PIRSR" id="PIRSR000089-1"/>
    </source>
</evidence>
<dbReference type="FunFam" id="3.40.50.620:FF:000041">
    <property type="entry name" value="Electron transfer flavoprotein alpha subunit"/>
    <property type="match status" value="1"/>
</dbReference>
<dbReference type="PIRSF" id="PIRSF000089">
    <property type="entry name" value="Electra_flavoP_a"/>
    <property type="match status" value="1"/>
</dbReference>
<name>Q1UZY3_PELU1</name>
<comment type="subunit">
    <text evidence="2">Heterodimer of an alpha and a beta subunit.</text>
</comment>
<comment type="similarity">
    <text evidence="1">Belongs to the ETF alpha-subunit/FixB family.</text>
</comment>
<dbReference type="Proteomes" id="UP000005306">
    <property type="component" value="Unassembled WGS sequence"/>
</dbReference>
<feature type="domain" description="Electron transfer flavoprotein alpha/beta-subunit N-terminal" evidence="11">
    <location>
        <begin position="3"/>
        <end position="182"/>
    </location>
</feature>
<dbReference type="InterPro" id="IPR018206">
    <property type="entry name" value="ETF_asu_C_CS"/>
</dbReference>
<proteinExistence type="inferred from homology"/>
<dbReference type="Gene3D" id="3.40.50.620">
    <property type="entry name" value="HUPs"/>
    <property type="match status" value="1"/>
</dbReference>